<evidence type="ECO:0000313" key="3">
    <source>
        <dbReference type="Proteomes" id="UP000267223"/>
    </source>
</evidence>
<dbReference type="Pfam" id="PF08241">
    <property type="entry name" value="Methyltransf_11"/>
    <property type="match status" value="1"/>
</dbReference>
<accession>A0A3M9NPA3</accession>
<protein>
    <submittedName>
        <fullName evidence="2">Class I SAM-dependent methyltransferase</fullName>
    </submittedName>
</protein>
<dbReference type="GO" id="GO:0032259">
    <property type="term" value="P:methylation"/>
    <property type="evidence" value="ECO:0007669"/>
    <property type="project" value="UniProtKB-KW"/>
</dbReference>
<dbReference type="Gene3D" id="3.40.50.150">
    <property type="entry name" value="Vaccinia Virus protein VP39"/>
    <property type="match status" value="1"/>
</dbReference>
<dbReference type="GO" id="GO:0008757">
    <property type="term" value="F:S-adenosylmethionine-dependent methyltransferase activity"/>
    <property type="evidence" value="ECO:0007669"/>
    <property type="project" value="InterPro"/>
</dbReference>
<dbReference type="InterPro" id="IPR013216">
    <property type="entry name" value="Methyltransf_11"/>
</dbReference>
<organism evidence="2 3">
    <name type="scientific">Hanamia caeni</name>
    <dbReference type="NCBI Taxonomy" id="2294116"/>
    <lineage>
        <taxon>Bacteria</taxon>
        <taxon>Pseudomonadati</taxon>
        <taxon>Bacteroidota</taxon>
        <taxon>Chitinophagia</taxon>
        <taxon>Chitinophagales</taxon>
        <taxon>Chitinophagaceae</taxon>
        <taxon>Hanamia</taxon>
    </lineage>
</organism>
<feature type="domain" description="Methyltransferase type 11" evidence="1">
    <location>
        <begin position="64"/>
        <end position="157"/>
    </location>
</feature>
<dbReference type="CDD" id="cd02440">
    <property type="entry name" value="AdoMet_MTases"/>
    <property type="match status" value="1"/>
</dbReference>
<dbReference type="AlphaFoldDB" id="A0A3M9NPA3"/>
<gene>
    <name evidence="2" type="ORF">EFY79_04185</name>
</gene>
<dbReference type="RefSeq" id="WP_123119431.1">
    <property type="nucleotide sequence ID" value="NZ_RJJR01000002.1"/>
</dbReference>
<comment type="caution">
    <text evidence="2">The sequence shown here is derived from an EMBL/GenBank/DDBJ whole genome shotgun (WGS) entry which is preliminary data.</text>
</comment>
<dbReference type="EMBL" id="RJJR01000002">
    <property type="protein sequence ID" value="RNI38868.1"/>
    <property type="molecule type" value="Genomic_DNA"/>
</dbReference>
<evidence type="ECO:0000313" key="2">
    <source>
        <dbReference type="EMBL" id="RNI38868.1"/>
    </source>
</evidence>
<evidence type="ECO:0000259" key="1">
    <source>
        <dbReference type="Pfam" id="PF08241"/>
    </source>
</evidence>
<keyword evidence="3" id="KW-1185">Reference proteome</keyword>
<sequence length="264" mass="30327">MNSADITQLAIRRHDIDASHFQHAYSEKENVLGKRELAFLRGRKLVLDELALVLNDLPRGSRILDVGCGTAHLTHWIKEKGFDVCGIEPSTEMFNYARQNFPEIEIKQAISSNIPYKDGSFDLIVAFEVLRYLDKQENIKSFAEFRRVLKPGGKFFVTQVNLFSTDLYFIFHNLKSVICKITHNTHHHCNFTTSGQQKKQIKKAGFSQVQTVGRFLGSSRIFYKFGRKPGNIYQSLIKNFSKNQRVKNSFRKNLTGHLIVIATK</sequence>
<dbReference type="SUPFAM" id="SSF53335">
    <property type="entry name" value="S-adenosyl-L-methionine-dependent methyltransferases"/>
    <property type="match status" value="1"/>
</dbReference>
<dbReference type="OrthoDB" id="9795634at2"/>
<name>A0A3M9NPA3_9BACT</name>
<dbReference type="InterPro" id="IPR029063">
    <property type="entry name" value="SAM-dependent_MTases_sf"/>
</dbReference>
<reference evidence="2 3" key="1">
    <citation type="submission" date="2018-11" db="EMBL/GenBank/DDBJ databases">
        <title>Draft genome sequence of Ferruginibacter sp. BO-59.</title>
        <authorList>
            <person name="Im W.T."/>
        </authorList>
    </citation>
    <scope>NUCLEOTIDE SEQUENCE [LARGE SCALE GENOMIC DNA]</scope>
    <source>
        <strain evidence="2 3">BO-59</strain>
    </source>
</reference>
<dbReference type="PANTHER" id="PTHR43861">
    <property type="entry name" value="TRANS-ACONITATE 2-METHYLTRANSFERASE-RELATED"/>
    <property type="match status" value="1"/>
</dbReference>
<dbReference type="Proteomes" id="UP000267223">
    <property type="component" value="Unassembled WGS sequence"/>
</dbReference>
<keyword evidence="2" id="KW-0489">Methyltransferase</keyword>
<proteinExistence type="predicted"/>
<keyword evidence="2" id="KW-0808">Transferase</keyword>
<dbReference type="PANTHER" id="PTHR43861:SF1">
    <property type="entry name" value="TRANS-ACONITATE 2-METHYLTRANSFERASE"/>
    <property type="match status" value="1"/>
</dbReference>